<keyword evidence="7" id="KW-1185">Reference proteome</keyword>
<proteinExistence type="predicted"/>
<evidence type="ECO:0000256" key="1">
    <source>
        <dbReference type="ARBA" id="ARBA00023015"/>
    </source>
</evidence>
<keyword evidence="3" id="KW-0539">Nucleus</keyword>
<evidence type="ECO:0000313" key="6">
    <source>
        <dbReference type="EnsemblProtists" id="EKX33970"/>
    </source>
</evidence>
<dbReference type="GeneID" id="17290728"/>
<dbReference type="EnsemblProtists" id="EKX33970">
    <property type="protein sequence ID" value="EKX33970"/>
    <property type="gene ID" value="GUITHDRAFT_57277"/>
</dbReference>
<reference evidence="7" key="2">
    <citation type="submission" date="2012-11" db="EMBL/GenBank/DDBJ databases">
        <authorList>
            <person name="Kuo A."/>
            <person name="Curtis B.A."/>
            <person name="Tanifuji G."/>
            <person name="Burki F."/>
            <person name="Gruber A."/>
            <person name="Irimia M."/>
            <person name="Maruyama S."/>
            <person name="Arias M.C."/>
            <person name="Ball S.G."/>
            <person name="Gile G.H."/>
            <person name="Hirakawa Y."/>
            <person name="Hopkins J.F."/>
            <person name="Rensing S.A."/>
            <person name="Schmutz J."/>
            <person name="Symeonidi A."/>
            <person name="Elias M."/>
            <person name="Eveleigh R.J."/>
            <person name="Herman E.K."/>
            <person name="Klute M.J."/>
            <person name="Nakayama T."/>
            <person name="Obornik M."/>
            <person name="Reyes-Prieto A."/>
            <person name="Armbrust E.V."/>
            <person name="Aves S.J."/>
            <person name="Beiko R.G."/>
            <person name="Coutinho P."/>
            <person name="Dacks J.B."/>
            <person name="Durnford D.G."/>
            <person name="Fast N.M."/>
            <person name="Green B.R."/>
            <person name="Grisdale C."/>
            <person name="Hempe F."/>
            <person name="Henrissat B."/>
            <person name="Hoppner M.P."/>
            <person name="Ishida K.-I."/>
            <person name="Kim E."/>
            <person name="Koreny L."/>
            <person name="Kroth P.G."/>
            <person name="Liu Y."/>
            <person name="Malik S.-B."/>
            <person name="Maier U.G."/>
            <person name="McRose D."/>
            <person name="Mock T."/>
            <person name="Neilson J.A."/>
            <person name="Onodera N.T."/>
            <person name="Poole A.M."/>
            <person name="Pritham E.J."/>
            <person name="Richards T.A."/>
            <person name="Rocap G."/>
            <person name="Roy S.W."/>
            <person name="Sarai C."/>
            <person name="Schaack S."/>
            <person name="Shirato S."/>
            <person name="Slamovits C.H."/>
            <person name="Spencer D.F."/>
            <person name="Suzuki S."/>
            <person name="Worden A.Z."/>
            <person name="Zauner S."/>
            <person name="Barry K."/>
            <person name="Bell C."/>
            <person name="Bharti A.K."/>
            <person name="Crow J.A."/>
            <person name="Grimwood J."/>
            <person name="Kramer R."/>
            <person name="Lindquist E."/>
            <person name="Lucas S."/>
            <person name="Salamov A."/>
            <person name="McFadden G.I."/>
            <person name="Lane C.E."/>
            <person name="Keeling P.J."/>
            <person name="Gray M.W."/>
            <person name="Grigoriev I.V."/>
            <person name="Archibald J.M."/>
        </authorList>
    </citation>
    <scope>NUCLEOTIDE SEQUENCE</scope>
    <source>
        <strain evidence="7">CCMP2712</strain>
    </source>
</reference>
<evidence type="ECO:0000259" key="4">
    <source>
        <dbReference type="PROSITE" id="PS51294"/>
    </source>
</evidence>
<keyword evidence="1" id="KW-0805">Transcription regulation</keyword>
<dbReference type="CDD" id="cd00167">
    <property type="entry name" value="SANT"/>
    <property type="match status" value="1"/>
</dbReference>
<reference evidence="6" key="3">
    <citation type="submission" date="2016-03" db="UniProtKB">
        <authorList>
            <consortium name="EnsemblProtists"/>
        </authorList>
    </citation>
    <scope>IDENTIFICATION</scope>
</reference>
<feature type="domain" description="HTH myb-type" evidence="4">
    <location>
        <begin position="1"/>
        <end position="54"/>
    </location>
</feature>
<dbReference type="InterPro" id="IPR009057">
    <property type="entry name" value="Homeodomain-like_sf"/>
</dbReference>
<dbReference type="HOGENOM" id="CLU_169280_1_0_1"/>
<keyword evidence="2" id="KW-0804">Transcription</keyword>
<evidence type="ECO:0000256" key="3">
    <source>
        <dbReference type="ARBA" id="ARBA00023242"/>
    </source>
</evidence>
<dbReference type="Gene3D" id="1.10.10.60">
    <property type="entry name" value="Homeodomain-like"/>
    <property type="match status" value="1"/>
</dbReference>
<dbReference type="PANTHER" id="PTHR12802:SF173">
    <property type="entry name" value="MYB-LIKE PROTEIN K"/>
    <property type="match status" value="1"/>
</dbReference>
<dbReference type="AlphaFoldDB" id="L1IDR7"/>
<dbReference type="InterPro" id="IPR017930">
    <property type="entry name" value="Myb_dom"/>
</dbReference>
<dbReference type="InterPro" id="IPR006447">
    <property type="entry name" value="Myb_dom_plants"/>
</dbReference>
<dbReference type="Pfam" id="PF00249">
    <property type="entry name" value="Myb_DNA-binding"/>
    <property type="match status" value="1"/>
</dbReference>
<dbReference type="SUPFAM" id="SSF46689">
    <property type="entry name" value="Homeodomain-like"/>
    <property type="match status" value="1"/>
</dbReference>
<dbReference type="STRING" id="905079.L1IDR7"/>
<feature type="non-terminal residue" evidence="5">
    <location>
        <position position="69"/>
    </location>
</feature>
<dbReference type="SMART" id="SM00717">
    <property type="entry name" value="SANT"/>
    <property type="match status" value="1"/>
</dbReference>
<name>L1IDR7_GUITC</name>
<dbReference type="GO" id="GO:0003677">
    <property type="term" value="F:DNA binding"/>
    <property type="evidence" value="ECO:0007669"/>
    <property type="project" value="InterPro"/>
</dbReference>
<reference evidence="5 7" key="1">
    <citation type="journal article" date="2012" name="Nature">
        <title>Algal genomes reveal evolutionary mosaicism and the fate of nucleomorphs.</title>
        <authorList>
            <consortium name="DOE Joint Genome Institute"/>
            <person name="Curtis B.A."/>
            <person name="Tanifuji G."/>
            <person name="Burki F."/>
            <person name="Gruber A."/>
            <person name="Irimia M."/>
            <person name="Maruyama S."/>
            <person name="Arias M.C."/>
            <person name="Ball S.G."/>
            <person name="Gile G.H."/>
            <person name="Hirakawa Y."/>
            <person name="Hopkins J.F."/>
            <person name="Kuo A."/>
            <person name="Rensing S.A."/>
            <person name="Schmutz J."/>
            <person name="Symeonidi A."/>
            <person name="Elias M."/>
            <person name="Eveleigh R.J."/>
            <person name="Herman E.K."/>
            <person name="Klute M.J."/>
            <person name="Nakayama T."/>
            <person name="Obornik M."/>
            <person name="Reyes-Prieto A."/>
            <person name="Armbrust E.V."/>
            <person name="Aves S.J."/>
            <person name="Beiko R.G."/>
            <person name="Coutinho P."/>
            <person name="Dacks J.B."/>
            <person name="Durnford D.G."/>
            <person name="Fast N.M."/>
            <person name="Green B.R."/>
            <person name="Grisdale C.J."/>
            <person name="Hempel F."/>
            <person name="Henrissat B."/>
            <person name="Hoppner M.P."/>
            <person name="Ishida K."/>
            <person name="Kim E."/>
            <person name="Koreny L."/>
            <person name="Kroth P.G."/>
            <person name="Liu Y."/>
            <person name="Malik S.B."/>
            <person name="Maier U.G."/>
            <person name="McRose D."/>
            <person name="Mock T."/>
            <person name="Neilson J.A."/>
            <person name="Onodera N.T."/>
            <person name="Poole A.M."/>
            <person name="Pritham E.J."/>
            <person name="Richards T.A."/>
            <person name="Rocap G."/>
            <person name="Roy S.W."/>
            <person name="Sarai C."/>
            <person name="Schaack S."/>
            <person name="Shirato S."/>
            <person name="Slamovits C.H."/>
            <person name="Spencer D.F."/>
            <person name="Suzuki S."/>
            <person name="Worden A.Z."/>
            <person name="Zauner S."/>
            <person name="Barry K."/>
            <person name="Bell C."/>
            <person name="Bharti A.K."/>
            <person name="Crow J.A."/>
            <person name="Grimwood J."/>
            <person name="Kramer R."/>
            <person name="Lindquist E."/>
            <person name="Lucas S."/>
            <person name="Salamov A."/>
            <person name="McFadden G.I."/>
            <person name="Lane C.E."/>
            <person name="Keeling P.J."/>
            <person name="Gray M.W."/>
            <person name="Grigoriev I.V."/>
            <person name="Archibald J.M."/>
        </authorList>
    </citation>
    <scope>NUCLEOTIDE SEQUENCE</scope>
    <source>
        <strain evidence="5 7">CCMP2712</strain>
    </source>
</reference>
<evidence type="ECO:0000256" key="2">
    <source>
        <dbReference type="ARBA" id="ARBA00023163"/>
    </source>
</evidence>
<dbReference type="Proteomes" id="UP000011087">
    <property type="component" value="Unassembled WGS sequence"/>
</dbReference>
<organism evidence="5">
    <name type="scientific">Guillardia theta (strain CCMP2712)</name>
    <name type="common">Cryptophyte</name>
    <dbReference type="NCBI Taxonomy" id="905079"/>
    <lineage>
        <taxon>Eukaryota</taxon>
        <taxon>Cryptophyceae</taxon>
        <taxon>Pyrenomonadales</taxon>
        <taxon>Geminigeraceae</taxon>
        <taxon>Guillardia</taxon>
    </lineage>
</organism>
<accession>L1IDR7</accession>
<dbReference type="PANTHER" id="PTHR12802">
    <property type="entry name" value="SWI/SNF COMPLEX-RELATED"/>
    <property type="match status" value="1"/>
</dbReference>
<feature type="non-terminal residue" evidence="5">
    <location>
        <position position="1"/>
    </location>
</feature>
<dbReference type="PaxDb" id="55529-EKX33970"/>
<dbReference type="EMBL" id="JH993123">
    <property type="protein sequence ID" value="EKX33970.1"/>
    <property type="molecule type" value="Genomic_DNA"/>
</dbReference>
<dbReference type="NCBIfam" id="TIGR01557">
    <property type="entry name" value="myb_SHAQKYF"/>
    <property type="match status" value="1"/>
</dbReference>
<dbReference type="PROSITE" id="PS51294">
    <property type="entry name" value="HTH_MYB"/>
    <property type="match status" value="1"/>
</dbReference>
<sequence length="69" mass="7996">TSQSRYWSEAEHKKFLEAVRCFGAHNHKAIAAYVVTRNSAQVRSHSQKFFKKLETFQGKGLPSMARKRK</sequence>
<evidence type="ECO:0000313" key="7">
    <source>
        <dbReference type="Proteomes" id="UP000011087"/>
    </source>
</evidence>
<gene>
    <name evidence="5" type="ORF">GUITHDRAFT_57277</name>
</gene>
<evidence type="ECO:0000313" key="5">
    <source>
        <dbReference type="EMBL" id="EKX33970.1"/>
    </source>
</evidence>
<dbReference type="RefSeq" id="XP_005820950.1">
    <property type="nucleotide sequence ID" value="XM_005820893.1"/>
</dbReference>
<dbReference type="OrthoDB" id="118550at2759"/>
<dbReference type="InterPro" id="IPR001005">
    <property type="entry name" value="SANT/Myb"/>
</dbReference>
<protein>
    <recommendedName>
        <fullName evidence="4">HTH myb-type domain-containing protein</fullName>
    </recommendedName>
</protein>
<dbReference type="KEGG" id="gtt:GUITHDRAFT_57277"/>